<dbReference type="Proteomes" id="UP000290229">
    <property type="component" value="Segment"/>
</dbReference>
<dbReference type="RefSeq" id="YP_009552010.1">
    <property type="nucleotide sequence ID" value="NC_040572.1"/>
</dbReference>
<keyword evidence="2" id="KW-1185">Reference proteome</keyword>
<dbReference type="GeneID" id="41702728"/>
<reference evidence="1" key="2">
    <citation type="submission" date="2018-03" db="EMBL/GenBank/DDBJ databases">
        <authorList>
            <person name="Keele B.F."/>
        </authorList>
    </citation>
    <scope>NUCLEOTIDE SEQUENCE</scope>
    <source>
        <strain evidence="1">Rg</strain>
    </source>
</reference>
<evidence type="ECO:0000313" key="1">
    <source>
        <dbReference type="EMBL" id="AXY55039.1"/>
    </source>
</evidence>
<organism evidence="1">
    <name type="scientific">Rehmannia virus 1</name>
    <dbReference type="NCBI Taxonomy" id="2316740"/>
    <lineage>
        <taxon>Viruses</taxon>
        <taxon>Riboviria</taxon>
        <taxon>Orthornavirae</taxon>
        <taxon>Kitrinoviricota</taxon>
        <taxon>Alsuviricetes</taxon>
        <taxon>Martellivirales</taxon>
        <taxon>Closteroviridae</taxon>
        <taxon>Closterovirus</taxon>
        <taxon>Closterovirus rehmanniae</taxon>
    </lineage>
</organism>
<reference evidence="1" key="1">
    <citation type="journal article" date="2018" name="Arch. Virol.">
        <title>Identification of rehmannia virus 1, a novel putative member of the genus Closterovirus, from Rehmannia glutinosa.</title>
        <authorList>
            <person name="Kwon S.J."/>
            <person name="Jin M."/>
            <person name="Cho I.S."/>
            <person name="Yoon J.Y."/>
            <person name="Choi G.S."/>
        </authorList>
    </citation>
    <scope>NUCLEOTIDE SEQUENCE [LARGE SCALE GENOMIC DNA]</scope>
    <source>
        <strain evidence="1">Rg</strain>
    </source>
</reference>
<proteinExistence type="predicted"/>
<gene>
    <name evidence="1" type="primary">ORF7</name>
</gene>
<evidence type="ECO:0000313" key="2">
    <source>
        <dbReference type="Proteomes" id="UP000290229"/>
    </source>
</evidence>
<dbReference type="EMBL" id="MH033657">
    <property type="protein sequence ID" value="AXY55039.1"/>
    <property type="molecule type" value="Genomic_RNA"/>
</dbReference>
<protein>
    <submittedName>
        <fullName evidence="1">20 kDa protein</fullName>
    </submittedName>
</protein>
<name>A0A385HW67_9CLOS</name>
<accession>A0A385HW67</accession>
<sequence length="176" mass="19979">MTSHNFGEVNIVVPSTRSGDAIVLKSTPLCDVVLLVDADRNEDCLVFLEDSLLMKRGKSSDELTCGRDLTMVKIEDCMAEYHSANLRNPRLLPVANRHSNCLSYVDFILSPVSSRAVFRMNLSNILVDDTEVYQDSLVKLDGYWDNGAQHQSMFQYLSNFINYEKYSIDSFECFLV</sequence>
<dbReference type="KEGG" id="vg:41702728"/>